<sequence length="144" mass="16164">MSEPTTPGLVGLHHFAFTVRDLDASIAWYQKVFQTTPVEGTFPHYGRERTGYALLMIEPHTGITIGLHHNEGNQGEEFDEKRTGLDHIGLQVEGRDDLQAWADWLDTLGVAHSGIQRVTDPSTYSTVVFRDLDNIQLEFMAPDV</sequence>
<gene>
    <name evidence="3" type="ORF">APR03_003436</name>
</gene>
<dbReference type="InterPro" id="IPR004360">
    <property type="entry name" value="Glyas_Fos-R_dOase_dom"/>
</dbReference>
<dbReference type="PANTHER" id="PTHR36113:SF6">
    <property type="entry name" value="FOSFOMYCIN RESISTANCE PROTEIN FOSX"/>
    <property type="match status" value="1"/>
</dbReference>
<reference evidence="3" key="1">
    <citation type="submission" date="2022-06" db="EMBL/GenBank/DDBJ databases">
        <title>Genomic Encyclopedia of Archaeal and Bacterial Type Strains, Phase II (KMG-II): from individual species to whole genera.</title>
        <authorList>
            <person name="Goeker M."/>
        </authorList>
    </citation>
    <scope>NUCLEOTIDE SEQUENCE</scope>
    <source>
        <strain evidence="3">DSM 26652</strain>
    </source>
</reference>
<dbReference type="AlphaFoldDB" id="A0A9X2JWE8"/>
<protein>
    <submittedName>
        <fullName evidence="3">Catechol 2,3-dioxygenase</fullName>
    </submittedName>
</protein>
<dbReference type="SUPFAM" id="SSF54593">
    <property type="entry name" value="Glyoxalase/Bleomycin resistance protein/Dihydroxybiphenyl dioxygenase"/>
    <property type="match status" value="1"/>
</dbReference>
<keyword evidence="1" id="KW-0479">Metal-binding</keyword>
<dbReference type="Gene3D" id="3.10.180.10">
    <property type="entry name" value="2,3-Dihydroxybiphenyl 1,2-Dioxygenase, domain 1"/>
    <property type="match status" value="1"/>
</dbReference>
<dbReference type="InterPro" id="IPR029068">
    <property type="entry name" value="Glyas_Bleomycin-R_OHBP_Dase"/>
</dbReference>
<dbReference type="PANTHER" id="PTHR36113">
    <property type="entry name" value="LYASE, PUTATIVE-RELATED-RELATED"/>
    <property type="match status" value="1"/>
</dbReference>
<evidence type="ECO:0000259" key="2">
    <source>
        <dbReference type="PROSITE" id="PS51819"/>
    </source>
</evidence>
<evidence type="ECO:0000256" key="1">
    <source>
        <dbReference type="ARBA" id="ARBA00022723"/>
    </source>
</evidence>
<dbReference type="CDD" id="cd06587">
    <property type="entry name" value="VOC"/>
    <property type="match status" value="1"/>
</dbReference>
<accession>A0A9X2JWE8</accession>
<dbReference type="PROSITE" id="PS51819">
    <property type="entry name" value="VOC"/>
    <property type="match status" value="1"/>
</dbReference>
<dbReference type="EMBL" id="JAMTCS010000010">
    <property type="protein sequence ID" value="MCP2266071.1"/>
    <property type="molecule type" value="Genomic_DNA"/>
</dbReference>
<organism evidence="3 4">
    <name type="scientific">Promicromonospora thailandica</name>
    <dbReference type="NCBI Taxonomy" id="765201"/>
    <lineage>
        <taxon>Bacteria</taxon>
        <taxon>Bacillati</taxon>
        <taxon>Actinomycetota</taxon>
        <taxon>Actinomycetes</taxon>
        <taxon>Micrococcales</taxon>
        <taxon>Promicromonosporaceae</taxon>
        <taxon>Promicromonospora</taxon>
    </lineage>
</organism>
<proteinExistence type="predicted"/>
<dbReference type="GO" id="GO:0046872">
    <property type="term" value="F:metal ion binding"/>
    <property type="evidence" value="ECO:0007669"/>
    <property type="project" value="UniProtKB-KW"/>
</dbReference>
<comment type="caution">
    <text evidence="3">The sequence shown here is derived from an EMBL/GenBank/DDBJ whole genome shotgun (WGS) entry which is preliminary data.</text>
</comment>
<dbReference type="Pfam" id="PF00903">
    <property type="entry name" value="Glyoxalase"/>
    <property type="match status" value="1"/>
</dbReference>
<dbReference type="RefSeq" id="WP_253837584.1">
    <property type="nucleotide sequence ID" value="NZ_JAMTCS010000010.1"/>
</dbReference>
<evidence type="ECO:0000313" key="3">
    <source>
        <dbReference type="EMBL" id="MCP2266071.1"/>
    </source>
</evidence>
<keyword evidence="4" id="KW-1185">Reference proteome</keyword>
<dbReference type="Proteomes" id="UP001139493">
    <property type="component" value="Unassembled WGS sequence"/>
</dbReference>
<feature type="domain" description="VOC" evidence="2">
    <location>
        <begin position="11"/>
        <end position="142"/>
    </location>
</feature>
<dbReference type="InterPro" id="IPR037523">
    <property type="entry name" value="VOC_core"/>
</dbReference>
<dbReference type="InterPro" id="IPR051332">
    <property type="entry name" value="Fosfomycin_Res_Enzymes"/>
</dbReference>
<name>A0A9X2JWE8_9MICO</name>
<evidence type="ECO:0000313" key="4">
    <source>
        <dbReference type="Proteomes" id="UP001139493"/>
    </source>
</evidence>